<accession>A0A0R3X6T3</accession>
<reference evidence="3 4" key="2">
    <citation type="submission" date="2018-11" db="EMBL/GenBank/DDBJ databases">
        <authorList>
            <consortium name="Pathogen Informatics"/>
        </authorList>
    </citation>
    <scope>NUCLEOTIDE SEQUENCE [LARGE SCALE GENOMIC DNA]</scope>
</reference>
<evidence type="ECO:0000256" key="1">
    <source>
        <dbReference type="SAM" id="SignalP"/>
    </source>
</evidence>
<protein>
    <submittedName>
        <fullName evidence="5">Kazal-like domain-containing protein</fullName>
    </submittedName>
</protein>
<dbReference type="Proteomes" id="UP000274429">
    <property type="component" value="Unassembled WGS sequence"/>
</dbReference>
<proteinExistence type="predicted"/>
<dbReference type="EMBL" id="UYWX01020722">
    <property type="protein sequence ID" value="VDM33973.1"/>
    <property type="molecule type" value="Genomic_DNA"/>
</dbReference>
<feature type="signal peptide" evidence="1">
    <location>
        <begin position="1"/>
        <end position="21"/>
    </location>
</feature>
<dbReference type="AlphaFoldDB" id="A0A0R3X6T3"/>
<evidence type="ECO:0000313" key="4">
    <source>
        <dbReference type="Proteomes" id="UP000274429"/>
    </source>
</evidence>
<reference evidence="5" key="1">
    <citation type="submission" date="2017-02" db="UniProtKB">
        <authorList>
            <consortium name="WormBaseParasite"/>
        </authorList>
    </citation>
    <scope>IDENTIFICATION</scope>
</reference>
<evidence type="ECO:0000259" key="2">
    <source>
        <dbReference type="Pfam" id="PF07648"/>
    </source>
</evidence>
<gene>
    <name evidence="3" type="ORF">TTAC_LOCUS9220</name>
</gene>
<organism evidence="5">
    <name type="scientific">Hydatigena taeniaeformis</name>
    <name type="common">Feline tapeworm</name>
    <name type="synonym">Taenia taeniaeformis</name>
    <dbReference type="NCBI Taxonomy" id="6205"/>
    <lineage>
        <taxon>Eukaryota</taxon>
        <taxon>Metazoa</taxon>
        <taxon>Spiralia</taxon>
        <taxon>Lophotrochozoa</taxon>
        <taxon>Platyhelminthes</taxon>
        <taxon>Cestoda</taxon>
        <taxon>Eucestoda</taxon>
        <taxon>Cyclophyllidea</taxon>
        <taxon>Taeniidae</taxon>
        <taxon>Hydatigera</taxon>
    </lineage>
</organism>
<feature type="chain" id="PRO_5043133283" evidence="1">
    <location>
        <begin position="22"/>
        <end position="213"/>
    </location>
</feature>
<dbReference type="WBParaSite" id="TTAC_0000923501-mRNA-1">
    <property type="protein sequence ID" value="TTAC_0000923501-mRNA-1"/>
    <property type="gene ID" value="TTAC_0000923501"/>
</dbReference>
<keyword evidence="1" id="KW-0732">Signal</keyword>
<dbReference type="InterPro" id="IPR036058">
    <property type="entry name" value="Kazal_dom_sf"/>
</dbReference>
<dbReference type="Gene3D" id="3.30.60.30">
    <property type="match status" value="1"/>
</dbReference>
<dbReference type="SUPFAM" id="SSF100895">
    <property type="entry name" value="Kazal-type serine protease inhibitors"/>
    <property type="match status" value="1"/>
</dbReference>
<name>A0A0R3X6T3_HYDTA</name>
<feature type="domain" description="Kazal-like" evidence="2">
    <location>
        <begin position="162"/>
        <end position="199"/>
    </location>
</feature>
<sequence length="213" mass="23070">MLCRYPLILALILSPLPTASSDSSPICFADYTGLRNTTFSGTAEVLTESYSDGVKVVIKVERILSDPTQALRLHANRIEGYLPSPLCVSAVLIGKQQMWAGSQILDGIAPKFIVQIVRHSEADPCLQKQCHPGAICETWNDIASSMVAVCVCLSLRDLETAGKCQLTTGEVCASDGNIYPNTCSMLRASCLQQTELSIISWTAVNQKDCQQQA</sequence>
<dbReference type="InterPro" id="IPR002350">
    <property type="entry name" value="Kazal_dom"/>
</dbReference>
<keyword evidence="4" id="KW-1185">Reference proteome</keyword>
<dbReference type="OrthoDB" id="9972865at2759"/>
<dbReference type="Pfam" id="PF07648">
    <property type="entry name" value="Kazal_2"/>
    <property type="match status" value="1"/>
</dbReference>
<evidence type="ECO:0000313" key="5">
    <source>
        <dbReference type="WBParaSite" id="TTAC_0000923501-mRNA-1"/>
    </source>
</evidence>
<evidence type="ECO:0000313" key="3">
    <source>
        <dbReference type="EMBL" id="VDM33973.1"/>
    </source>
</evidence>